<dbReference type="Proteomes" id="UP000002247">
    <property type="component" value="Chromosome"/>
</dbReference>
<dbReference type="PRINTS" id="PR00463">
    <property type="entry name" value="EP450I"/>
</dbReference>
<gene>
    <name evidence="3" type="ordered locus">Srot_1986</name>
</gene>
<dbReference type="KEGG" id="srt:Srot_1986"/>
<dbReference type="PRINTS" id="PR00385">
    <property type="entry name" value="P450"/>
</dbReference>
<keyword evidence="2" id="KW-0479">Metal-binding</keyword>
<dbReference type="AlphaFoldDB" id="D6Z913"/>
<dbReference type="SUPFAM" id="SSF48264">
    <property type="entry name" value="Cytochrome P450"/>
    <property type="match status" value="1"/>
</dbReference>
<evidence type="ECO:0000313" key="4">
    <source>
        <dbReference type="Proteomes" id="UP000002247"/>
    </source>
</evidence>
<organism evidence="3 4">
    <name type="scientific">Segniliparus rotundus (strain ATCC BAA-972 / CDC 1076 / CIP 108378 / DSM 44985 / JCM 13578)</name>
    <dbReference type="NCBI Taxonomy" id="640132"/>
    <lineage>
        <taxon>Bacteria</taxon>
        <taxon>Bacillati</taxon>
        <taxon>Actinomycetota</taxon>
        <taxon>Actinomycetes</taxon>
        <taxon>Mycobacteriales</taxon>
        <taxon>Segniliparaceae</taxon>
        <taxon>Segniliparus</taxon>
    </lineage>
</organism>
<proteinExistence type="inferred from homology"/>
<protein>
    <submittedName>
        <fullName evidence="3">Cytochrome P450</fullName>
    </submittedName>
</protein>
<dbReference type="RefSeq" id="WP_013138895.1">
    <property type="nucleotide sequence ID" value="NC_014168.1"/>
</dbReference>
<comment type="cofactor">
    <cofactor evidence="2">
        <name>heme</name>
        <dbReference type="ChEBI" id="CHEBI:30413"/>
    </cofactor>
</comment>
<dbReference type="PANTHER" id="PTHR24305:SF166">
    <property type="entry name" value="CYTOCHROME P450 12A4, MITOCHONDRIAL-RELATED"/>
    <property type="match status" value="1"/>
</dbReference>
<dbReference type="InterPro" id="IPR036396">
    <property type="entry name" value="Cyt_P450_sf"/>
</dbReference>
<dbReference type="GO" id="GO:0005506">
    <property type="term" value="F:iron ion binding"/>
    <property type="evidence" value="ECO:0007669"/>
    <property type="project" value="InterPro"/>
</dbReference>
<name>D6Z913_SEGRD</name>
<keyword evidence="4" id="KW-1185">Reference proteome</keyword>
<dbReference type="STRING" id="640132.Srot_1986"/>
<dbReference type="EMBL" id="CP001958">
    <property type="protein sequence ID" value="ADG98443.1"/>
    <property type="molecule type" value="Genomic_DNA"/>
</dbReference>
<feature type="binding site" description="axial binding residue" evidence="2">
    <location>
        <position position="387"/>
    </location>
    <ligand>
        <name>heme</name>
        <dbReference type="ChEBI" id="CHEBI:30413"/>
    </ligand>
    <ligandPart>
        <name>Fe</name>
        <dbReference type="ChEBI" id="CHEBI:18248"/>
    </ligandPart>
</feature>
<dbReference type="eggNOG" id="COG2124">
    <property type="taxonomic scope" value="Bacteria"/>
</dbReference>
<dbReference type="InterPro" id="IPR002401">
    <property type="entry name" value="Cyt_P450_E_grp-I"/>
</dbReference>
<dbReference type="HOGENOM" id="CLU_001570_5_1_11"/>
<accession>D6Z913</accession>
<dbReference type="GO" id="GO:0016705">
    <property type="term" value="F:oxidoreductase activity, acting on paired donors, with incorporation or reduction of molecular oxygen"/>
    <property type="evidence" value="ECO:0007669"/>
    <property type="project" value="InterPro"/>
</dbReference>
<evidence type="ECO:0000256" key="1">
    <source>
        <dbReference type="ARBA" id="ARBA00010617"/>
    </source>
</evidence>
<dbReference type="OrthoDB" id="7376058at2"/>
<dbReference type="GO" id="GO:0020037">
    <property type="term" value="F:heme binding"/>
    <property type="evidence" value="ECO:0007669"/>
    <property type="project" value="InterPro"/>
</dbReference>
<dbReference type="GO" id="GO:0004497">
    <property type="term" value="F:monooxygenase activity"/>
    <property type="evidence" value="ECO:0007669"/>
    <property type="project" value="InterPro"/>
</dbReference>
<dbReference type="InterPro" id="IPR050121">
    <property type="entry name" value="Cytochrome_P450_monoxygenase"/>
</dbReference>
<dbReference type="PANTHER" id="PTHR24305">
    <property type="entry name" value="CYTOCHROME P450"/>
    <property type="match status" value="1"/>
</dbReference>
<dbReference type="InterPro" id="IPR001128">
    <property type="entry name" value="Cyt_P450"/>
</dbReference>
<sequence>MGVASGEKIVPGPRWPAAVQTFLAFTRGWEVGSWLRGHYAKTVEVRSYRRGSWVSIPTLLTSDPAMARQVFAGSPKVYHAGASNAILAPVLGKRSLLSIDGEDHARIRKLLMPSFAGAALRGYASMFEELAEADAQQWPTGRVTAALEHTHRLTLDIILRTVFGVSDPQRSAVLRPRVLRVALPGPGTALWAWAPRSARLGVARGYRGNLAALNRILAEEIAARRADSAVHERKDVLSRMVAANEDGDRLCDEELRDQLLTLVMAGFETTAKALAWCLLDLAHNPAAQQRAQAAADEGDVEHLTAVFKETLRLHPVVSGVARLLMETDQIGERRLAAGSRAAISFYPLHHDEELFPQPEAFRPERFLDQNQPPGHHWAPFGGGVYRCIGASFSQAEAAAILRSVLTRYTVSPMRAEMEPQSHMPNIVIGPKFGGQVRLARRERRSKPPVAQAAFAEGGACPFSARRAGS</sequence>
<comment type="similarity">
    <text evidence="1">Belongs to the cytochrome P450 family.</text>
</comment>
<keyword evidence="2" id="KW-0349">Heme</keyword>
<evidence type="ECO:0000256" key="2">
    <source>
        <dbReference type="PIRSR" id="PIRSR602401-1"/>
    </source>
</evidence>
<dbReference type="Gene3D" id="1.10.630.10">
    <property type="entry name" value="Cytochrome P450"/>
    <property type="match status" value="1"/>
</dbReference>
<dbReference type="Pfam" id="PF00067">
    <property type="entry name" value="p450"/>
    <property type="match status" value="1"/>
</dbReference>
<keyword evidence="2" id="KW-0408">Iron</keyword>
<reference evidence="3 4" key="1">
    <citation type="journal article" date="2010" name="Stand. Genomic Sci.">
        <title>Complete genome sequence of Segniliparus rotundus type strain (CDC 1076).</title>
        <authorList>
            <person name="Sikorski J."/>
            <person name="Lapidus A."/>
            <person name="Copeland A."/>
            <person name="Misra M."/>
            <person name="Glavina Del Rio T."/>
            <person name="Nolan M."/>
            <person name="Lucas S."/>
            <person name="Chen F."/>
            <person name="Tice H."/>
            <person name="Cheng J.F."/>
            <person name="Jando M."/>
            <person name="Schneider S."/>
            <person name="Bruce D."/>
            <person name="Goodwin L."/>
            <person name="Pitluck S."/>
            <person name="Liolios K."/>
            <person name="Mikhailova N."/>
            <person name="Pati A."/>
            <person name="Ivanova N."/>
            <person name="Mavromatis K."/>
            <person name="Chen A."/>
            <person name="Palaniappan K."/>
            <person name="Chertkov O."/>
            <person name="Land M."/>
            <person name="Hauser L."/>
            <person name="Chang Y.J."/>
            <person name="Jeffries C.D."/>
            <person name="Brettin T."/>
            <person name="Detter J.C."/>
            <person name="Han C."/>
            <person name="Rohde M."/>
            <person name="Goker M."/>
            <person name="Bristow J."/>
            <person name="Eisen J.A."/>
            <person name="Markowitz V."/>
            <person name="Hugenholtz P."/>
            <person name="Kyrpides N.C."/>
            <person name="Klenk H.P."/>
        </authorList>
    </citation>
    <scope>NUCLEOTIDE SEQUENCE [LARGE SCALE GENOMIC DNA]</scope>
    <source>
        <strain evidence="4">ATCC BAA-972 / CDC 1076 / CIP 108378 / DSM 44985 / JCM 13578</strain>
    </source>
</reference>
<evidence type="ECO:0000313" key="3">
    <source>
        <dbReference type="EMBL" id="ADG98443.1"/>
    </source>
</evidence>